<keyword evidence="3" id="KW-1185">Reference proteome</keyword>
<dbReference type="EMBL" id="MNAD01000820">
    <property type="protein sequence ID" value="OJT10062.1"/>
    <property type="molecule type" value="Genomic_DNA"/>
</dbReference>
<comment type="caution">
    <text evidence="2">The sequence shown here is derived from an EMBL/GenBank/DDBJ whole genome shotgun (WGS) entry which is preliminary data.</text>
</comment>
<dbReference type="Proteomes" id="UP000184267">
    <property type="component" value="Unassembled WGS sequence"/>
</dbReference>
<accession>A0A1M2VRE3</accession>
<evidence type="ECO:0000313" key="2">
    <source>
        <dbReference type="EMBL" id="OJT10062.1"/>
    </source>
</evidence>
<proteinExistence type="predicted"/>
<protein>
    <submittedName>
        <fullName evidence="2">Uncharacterized protein</fullName>
    </submittedName>
</protein>
<organism evidence="2 3">
    <name type="scientific">Trametes pubescens</name>
    <name type="common">White-rot fungus</name>
    <dbReference type="NCBI Taxonomy" id="154538"/>
    <lineage>
        <taxon>Eukaryota</taxon>
        <taxon>Fungi</taxon>
        <taxon>Dikarya</taxon>
        <taxon>Basidiomycota</taxon>
        <taxon>Agaricomycotina</taxon>
        <taxon>Agaricomycetes</taxon>
        <taxon>Polyporales</taxon>
        <taxon>Polyporaceae</taxon>
        <taxon>Trametes</taxon>
    </lineage>
</organism>
<feature type="region of interest" description="Disordered" evidence="1">
    <location>
        <begin position="1"/>
        <end position="43"/>
    </location>
</feature>
<feature type="compositionally biased region" description="Low complexity" evidence="1">
    <location>
        <begin position="63"/>
        <end position="80"/>
    </location>
</feature>
<dbReference type="AlphaFoldDB" id="A0A1M2VRE3"/>
<gene>
    <name evidence="2" type="ORF">TRAPUB_13418</name>
</gene>
<sequence length="211" mass="22938">MPSLSSVPIPVPSASITPLTPPSDRPVEPVFDDDFSPYSSAALPPDDPWQPFVPLFESFDYGSPCSSPQSSQSSLSSPFLPGTPPLPLPRDHHDPMIPALQNAMTLHASKSSHPTISVHESPSPSDHFDIGALFNSSFNVDPVVQSLDDSWSAWFETFDAHSTPSRSSPPCSYDPLELPWESHTVSVIELKRPNVTVDPLLQVPDYLSSSH</sequence>
<reference evidence="2 3" key="1">
    <citation type="submission" date="2016-10" db="EMBL/GenBank/DDBJ databases">
        <title>Genome sequence of the basidiomycete white-rot fungus Trametes pubescens.</title>
        <authorList>
            <person name="Makela M.R."/>
            <person name="Granchi Z."/>
            <person name="Peng M."/>
            <person name="De Vries R.P."/>
            <person name="Grigoriev I."/>
            <person name="Riley R."/>
            <person name="Hilden K."/>
        </authorList>
    </citation>
    <scope>NUCLEOTIDE SEQUENCE [LARGE SCALE GENOMIC DNA]</scope>
    <source>
        <strain evidence="2 3">FBCC735</strain>
    </source>
</reference>
<feature type="compositionally biased region" description="Low complexity" evidence="1">
    <location>
        <begin position="1"/>
        <end position="18"/>
    </location>
</feature>
<feature type="region of interest" description="Disordered" evidence="1">
    <location>
        <begin position="62"/>
        <end position="96"/>
    </location>
</feature>
<evidence type="ECO:0000256" key="1">
    <source>
        <dbReference type="SAM" id="MobiDB-lite"/>
    </source>
</evidence>
<evidence type="ECO:0000313" key="3">
    <source>
        <dbReference type="Proteomes" id="UP000184267"/>
    </source>
</evidence>
<name>A0A1M2VRE3_TRAPU</name>